<evidence type="ECO:0000256" key="6">
    <source>
        <dbReference type="PIRSR" id="PIRSR003085-1"/>
    </source>
</evidence>
<accession>A0AAE3G5C6</accession>
<feature type="active site" evidence="6">
    <location>
        <position position="355"/>
    </location>
</feature>
<dbReference type="GO" id="GO:0008610">
    <property type="term" value="P:lipid biosynthetic process"/>
    <property type="evidence" value="ECO:0007669"/>
    <property type="project" value="InterPro"/>
</dbReference>
<dbReference type="Proteomes" id="UP001205843">
    <property type="component" value="Unassembled WGS sequence"/>
</dbReference>
<dbReference type="CDD" id="cd02440">
    <property type="entry name" value="AdoMet_MTases"/>
    <property type="match status" value="1"/>
</dbReference>
<dbReference type="Pfam" id="PF02353">
    <property type="entry name" value="CMAS"/>
    <property type="match status" value="1"/>
</dbReference>
<evidence type="ECO:0000313" key="8">
    <source>
        <dbReference type="Proteomes" id="UP001205843"/>
    </source>
</evidence>
<comment type="caution">
    <text evidence="7">The sequence shown here is derived from an EMBL/GenBank/DDBJ whole genome shotgun (WGS) entry which is preliminary data.</text>
</comment>
<gene>
    <name evidence="7" type="ORF">J2T57_003094</name>
</gene>
<dbReference type="GO" id="GO:0008825">
    <property type="term" value="F:cyclopropane-fatty-acyl-phospholipid synthase activity"/>
    <property type="evidence" value="ECO:0007669"/>
    <property type="project" value="UniProtKB-EC"/>
</dbReference>
<dbReference type="GO" id="GO:0032259">
    <property type="term" value="P:methylation"/>
    <property type="evidence" value="ECO:0007669"/>
    <property type="project" value="UniProtKB-KW"/>
</dbReference>
<reference evidence="7" key="1">
    <citation type="submission" date="2022-03" db="EMBL/GenBank/DDBJ databases">
        <title>Genomic Encyclopedia of Type Strains, Phase III (KMG-III): the genomes of soil and plant-associated and newly described type strains.</title>
        <authorList>
            <person name="Whitman W."/>
        </authorList>
    </citation>
    <scope>NUCLEOTIDE SEQUENCE</scope>
    <source>
        <strain evidence="7">ANL 6-2</strain>
    </source>
</reference>
<dbReference type="RefSeq" id="WP_301289425.1">
    <property type="nucleotide sequence ID" value="NZ_JALJXV010000007.1"/>
</dbReference>
<evidence type="ECO:0000256" key="1">
    <source>
        <dbReference type="ARBA" id="ARBA00010815"/>
    </source>
</evidence>
<evidence type="ECO:0000256" key="3">
    <source>
        <dbReference type="ARBA" id="ARBA00022679"/>
    </source>
</evidence>
<dbReference type="SUPFAM" id="SSF53335">
    <property type="entry name" value="S-adenosyl-L-methionine-dependent methyltransferases"/>
    <property type="match status" value="1"/>
</dbReference>
<evidence type="ECO:0000256" key="4">
    <source>
        <dbReference type="ARBA" id="ARBA00022691"/>
    </source>
</evidence>
<dbReference type="EC" id="2.1.1.79" evidence="7"/>
<keyword evidence="5" id="KW-0443">Lipid metabolism</keyword>
<keyword evidence="3 7" id="KW-0808">Transferase</keyword>
<keyword evidence="4" id="KW-0949">S-adenosyl-L-methionine</keyword>
<dbReference type="NCBIfam" id="NF008686">
    <property type="entry name" value="PRK11705.1"/>
    <property type="match status" value="1"/>
</dbReference>
<dbReference type="InterPro" id="IPR050723">
    <property type="entry name" value="CFA/CMAS"/>
</dbReference>
<keyword evidence="2 7" id="KW-0489">Methyltransferase</keyword>
<comment type="similarity">
    <text evidence="1">Belongs to the CFA/CMAS family.</text>
</comment>
<proteinExistence type="inferred from homology"/>
<dbReference type="EMBL" id="JALJXV010000007">
    <property type="protein sequence ID" value="MCP1675939.1"/>
    <property type="molecule type" value="Genomic_DNA"/>
</dbReference>
<dbReference type="Gene3D" id="3.40.50.150">
    <property type="entry name" value="Vaccinia Virus protein VP39"/>
    <property type="match status" value="1"/>
</dbReference>
<dbReference type="InterPro" id="IPR029063">
    <property type="entry name" value="SAM-dependent_MTases_sf"/>
</dbReference>
<dbReference type="PANTHER" id="PTHR43667:SF1">
    <property type="entry name" value="CYCLOPROPANE-FATTY-ACYL-PHOSPHOLIPID SYNTHASE"/>
    <property type="match status" value="1"/>
</dbReference>
<dbReference type="PIRSF" id="PIRSF003085">
    <property type="entry name" value="CMAS"/>
    <property type="match status" value="1"/>
</dbReference>
<organism evidence="7 8">
    <name type="scientific">Natronocella acetinitrilica</name>
    <dbReference type="NCBI Taxonomy" id="414046"/>
    <lineage>
        <taxon>Bacteria</taxon>
        <taxon>Pseudomonadati</taxon>
        <taxon>Pseudomonadota</taxon>
        <taxon>Gammaproteobacteria</taxon>
        <taxon>Chromatiales</taxon>
        <taxon>Ectothiorhodospiraceae</taxon>
        <taxon>Natronocella</taxon>
    </lineage>
</organism>
<name>A0AAE3G5C6_9GAMM</name>
<dbReference type="AlphaFoldDB" id="A0AAE3G5C6"/>
<protein>
    <submittedName>
        <fullName evidence="7">Cyclopropane-fatty-acyl-phospholipid synthase</fullName>
        <ecNumber evidence="7">2.1.1.79</ecNumber>
    </submittedName>
</protein>
<evidence type="ECO:0000256" key="5">
    <source>
        <dbReference type="ARBA" id="ARBA00023098"/>
    </source>
</evidence>
<dbReference type="PANTHER" id="PTHR43667">
    <property type="entry name" value="CYCLOPROPANE-FATTY-ACYL-PHOSPHOLIPID SYNTHASE"/>
    <property type="match status" value="1"/>
</dbReference>
<dbReference type="InterPro" id="IPR003333">
    <property type="entry name" value="CMAS"/>
</dbReference>
<evidence type="ECO:0000256" key="2">
    <source>
        <dbReference type="ARBA" id="ARBA00022603"/>
    </source>
</evidence>
<keyword evidence="8" id="KW-1185">Reference proteome</keyword>
<evidence type="ECO:0000313" key="7">
    <source>
        <dbReference type="EMBL" id="MCP1675939.1"/>
    </source>
</evidence>
<sequence>MNEKTFAEKAYQHSSSRLDRMMGDLLRKADIHVNGDRPWDMRVHAPGVAERAFTYGNLGLGEAYMDGAWDAERLDEFFHRLIRARIPDQVQPLRLAFHALRARLLNLQSLRRSWQVGEAHYDLGNAFYEAMLDNRMTYTCGYWENAGDLDAAQEAKLDLICRKLMLEPGMRVLDIGCGWGSFMQYAAEHYGVNCVGLTVSREQADLATRRCRGLPVEIRLQDYRELEERFDRIVSIGMFEHVGRKNHRVYMEIDRHSLVEDGLFLLHTIGKNQRGSAPDPWIDKYIFPNGDLPSLNQIADSVEDAFVIEDVHNFGADYDRTLMAWYDNFERAWPRFRDRYGDRFYRMWRYYLLSCAGAFRARAVQLWQIMLSPTGTPGGYRRPR</sequence>